<dbReference type="Pfam" id="PF18885">
    <property type="entry name" value="DUF5648"/>
    <property type="match status" value="1"/>
</dbReference>
<evidence type="ECO:0000313" key="2">
    <source>
        <dbReference type="EMBL" id="MBB6112209.1"/>
    </source>
</evidence>
<dbReference type="PROSITE" id="PS51412">
    <property type="entry name" value="MACPF_2"/>
    <property type="match status" value="1"/>
</dbReference>
<dbReference type="RefSeq" id="WP_076377525.1">
    <property type="nucleotide sequence ID" value="NZ_FTMG01000017.1"/>
</dbReference>
<reference evidence="2 3" key="1">
    <citation type="submission" date="2020-08" db="EMBL/GenBank/DDBJ databases">
        <title>Genomic Encyclopedia of Type Strains, Phase IV (KMG-V): Genome sequencing to study the core and pangenomes of soil and plant-associated prokaryotes.</title>
        <authorList>
            <person name="Whitman W."/>
        </authorList>
    </citation>
    <scope>NUCLEOTIDE SEQUENCE [LARGE SCALE GENOMIC DNA]</scope>
    <source>
        <strain evidence="2 3">ANJLi2</strain>
    </source>
</reference>
<feature type="domain" description="MACPF" evidence="1">
    <location>
        <begin position="13"/>
        <end position="340"/>
    </location>
</feature>
<proteinExistence type="predicted"/>
<dbReference type="InterPro" id="IPR020864">
    <property type="entry name" value="MACPF"/>
</dbReference>
<dbReference type="InterPro" id="IPR043708">
    <property type="entry name" value="DUF5648"/>
</dbReference>
<protein>
    <recommendedName>
        <fullName evidence="1">MACPF domain-containing protein</fullName>
    </recommendedName>
</protein>
<comment type="caution">
    <text evidence="2">The sequence shown here is derived from an EMBL/GenBank/DDBJ whole genome shotgun (WGS) entry which is preliminary data.</text>
</comment>
<dbReference type="EMBL" id="JACHCB010000017">
    <property type="protein sequence ID" value="MBB6112209.1"/>
    <property type="molecule type" value="Genomic_DNA"/>
</dbReference>
<accession>A0ABR6PR49</accession>
<dbReference type="Proteomes" id="UP000541583">
    <property type="component" value="Unassembled WGS sequence"/>
</dbReference>
<evidence type="ECO:0000313" key="3">
    <source>
        <dbReference type="Proteomes" id="UP000541583"/>
    </source>
</evidence>
<sequence>MKKILLLIPLLGMLWSCKKQDQLTPKQTETNTATGKLKSQSAKDGVWDLLGYGYDVTGEYANSSSTTFQVVDIAKLYSTEPTRLVTNLNTTRNSSFSYGENVQAYASDISAHLNATVGFSLFKGSVTSAYSNSNSFNSKYIYGSYNLLIQQRELKFNATSALLQKYLTQNFLNDIATLTPQQIVSQYGAFVLSDIILGAKLQVTYQSETKSTDRKSAASAGLDASLGAIFSINAGVNSNHSQSSSNFNQYVHYLTNGGDPTLGITPATISFTQNTPPIDYSAWQASTNAQNAELINIAQSGLIPINELIPDPSLANAVKNYIYNDYLPNHQVQVQYGKSTLYRCFNTKSGDRMLVTDPNEVANQPNWNVEGSLGYVYNDNSKTGVAPLNRFLLSNGYHFFTTDVNEIPSQATREGVPGYLDLSPVAGYKPLYRYRNSKNGAHMYSNDFNELGNGRDGWIYEGVIGYLQQ</sequence>
<dbReference type="Pfam" id="PF01823">
    <property type="entry name" value="MACPF"/>
    <property type="match status" value="1"/>
</dbReference>
<keyword evidence="3" id="KW-1185">Reference proteome</keyword>
<gene>
    <name evidence="2" type="ORF">HDF23_004984</name>
</gene>
<organism evidence="2 3">
    <name type="scientific">Mucilaginibacter lappiensis</name>
    <dbReference type="NCBI Taxonomy" id="354630"/>
    <lineage>
        <taxon>Bacteria</taxon>
        <taxon>Pseudomonadati</taxon>
        <taxon>Bacteroidota</taxon>
        <taxon>Sphingobacteriia</taxon>
        <taxon>Sphingobacteriales</taxon>
        <taxon>Sphingobacteriaceae</taxon>
        <taxon>Mucilaginibacter</taxon>
    </lineage>
</organism>
<name>A0ABR6PR49_9SPHI</name>
<evidence type="ECO:0000259" key="1">
    <source>
        <dbReference type="PROSITE" id="PS51412"/>
    </source>
</evidence>